<comment type="pathway">
    <text evidence="1 11">Metabolic intermediate biosynthesis; 1-deoxy-D-xylulose 5-phosphate biosynthesis; 1-deoxy-D-xylulose 5-phosphate from D-glyceraldehyde 3-phosphate and pyruvate: step 1/1.</text>
</comment>
<dbReference type="InterPro" id="IPR029061">
    <property type="entry name" value="THDP-binding"/>
</dbReference>
<feature type="binding site" evidence="11">
    <location>
        <position position="88"/>
    </location>
    <ligand>
        <name>thiamine diphosphate</name>
        <dbReference type="ChEBI" id="CHEBI:58937"/>
    </ligand>
</feature>
<comment type="subunit">
    <text evidence="3 11">Homodimer.</text>
</comment>
<dbReference type="PANTHER" id="PTHR43322:SF5">
    <property type="entry name" value="1-DEOXY-D-XYLULOSE-5-PHOSPHATE SYNTHASE, CHLOROPLASTIC"/>
    <property type="match status" value="1"/>
</dbReference>
<feature type="binding site" evidence="11">
    <location>
        <position position="270"/>
    </location>
    <ligand>
        <name>thiamine diphosphate</name>
        <dbReference type="ChEBI" id="CHEBI:58937"/>
    </ligand>
</feature>
<dbReference type="RefSeq" id="WP_149389554.1">
    <property type="nucleotide sequence ID" value="NZ_SMRS01000001.1"/>
</dbReference>
<dbReference type="GO" id="GO:0016114">
    <property type="term" value="P:terpenoid biosynthetic process"/>
    <property type="evidence" value="ECO:0007669"/>
    <property type="project" value="UniProtKB-UniRule"/>
</dbReference>
<dbReference type="InterPro" id="IPR009014">
    <property type="entry name" value="Transketo_C/PFOR_II"/>
</dbReference>
<evidence type="ECO:0000256" key="7">
    <source>
        <dbReference type="ARBA" id="ARBA00022977"/>
    </source>
</evidence>
<feature type="binding site" evidence="11">
    <location>
        <position position="189"/>
    </location>
    <ligand>
        <name>Mg(2+)</name>
        <dbReference type="ChEBI" id="CHEBI:18420"/>
    </ligand>
</feature>
<dbReference type="NCBIfam" id="NF003933">
    <property type="entry name" value="PRK05444.2-2"/>
    <property type="match status" value="1"/>
</dbReference>
<dbReference type="SUPFAM" id="SSF52518">
    <property type="entry name" value="Thiamin diphosphate-binding fold (THDP-binding)"/>
    <property type="match status" value="2"/>
</dbReference>
<gene>
    <name evidence="11" type="primary">dxs</name>
    <name evidence="13" type="ORF">E1H14_00790</name>
</gene>
<feature type="binding site" evidence="11">
    <location>
        <position position="364"/>
    </location>
    <ligand>
        <name>thiamine diphosphate</name>
        <dbReference type="ChEBI" id="CHEBI:58937"/>
    </ligand>
</feature>
<dbReference type="Proteomes" id="UP000325302">
    <property type="component" value="Unassembled WGS sequence"/>
</dbReference>
<evidence type="ECO:0000313" key="13">
    <source>
        <dbReference type="EMBL" id="KAA0876304.1"/>
    </source>
</evidence>
<feature type="binding site" evidence="11">
    <location>
        <position position="160"/>
    </location>
    <ligand>
        <name>Mg(2+)</name>
        <dbReference type="ChEBI" id="CHEBI:18420"/>
    </ligand>
</feature>
<keyword evidence="7 11" id="KW-0784">Thiamine biosynthesis</keyword>
<keyword evidence="5 11" id="KW-0479">Metal-binding</keyword>
<dbReference type="OrthoDB" id="9803371at2"/>
<keyword evidence="14" id="KW-1185">Reference proteome</keyword>
<dbReference type="GO" id="GO:0009228">
    <property type="term" value="P:thiamine biosynthetic process"/>
    <property type="evidence" value="ECO:0007669"/>
    <property type="project" value="UniProtKB-UniRule"/>
</dbReference>
<evidence type="ECO:0000256" key="8">
    <source>
        <dbReference type="ARBA" id="ARBA00023052"/>
    </source>
</evidence>
<organism evidence="13 14">
    <name type="scientific">Nitrincola tapanii</name>
    <dbReference type="NCBI Taxonomy" id="1708751"/>
    <lineage>
        <taxon>Bacteria</taxon>
        <taxon>Pseudomonadati</taxon>
        <taxon>Pseudomonadota</taxon>
        <taxon>Gammaproteobacteria</taxon>
        <taxon>Oceanospirillales</taxon>
        <taxon>Oceanospirillaceae</taxon>
        <taxon>Nitrincola</taxon>
    </lineage>
</organism>
<protein>
    <recommendedName>
        <fullName evidence="11">1-deoxy-D-xylulose-5-phosphate synthase</fullName>
        <ecNumber evidence="11">2.2.1.7</ecNumber>
    </recommendedName>
    <alternativeName>
        <fullName evidence="11">1-deoxyxylulose-5-phosphate synthase</fullName>
        <shortName evidence="11">DXP synthase</shortName>
        <shortName evidence="11">DXPS</shortName>
    </alternativeName>
</protein>
<keyword evidence="6 11" id="KW-0460">Magnesium</keyword>
<comment type="caution">
    <text evidence="13">The sequence shown here is derived from an EMBL/GenBank/DDBJ whole genome shotgun (WGS) entry which is preliminary data.</text>
</comment>
<dbReference type="GO" id="GO:0030976">
    <property type="term" value="F:thiamine pyrophosphate binding"/>
    <property type="evidence" value="ECO:0007669"/>
    <property type="project" value="UniProtKB-UniRule"/>
</dbReference>
<evidence type="ECO:0000256" key="5">
    <source>
        <dbReference type="ARBA" id="ARBA00022723"/>
    </source>
</evidence>
<dbReference type="EMBL" id="SMRS01000001">
    <property type="protein sequence ID" value="KAA0876304.1"/>
    <property type="molecule type" value="Genomic_DNA"/>
</dbReference>
<evidence type="ECO:0000256" key="2">
    <source>
        <dbReference type="ARBA" id="ARBA00011081"/>
    </source>
</evidence>
<dbReference type="CDD" id="cd02007">
    <property type="entry name" value="TPP_DXS"/>
    <property type="match status" value="1"/>
</dbReference>
<dbReference type="InterPro" id="IPR033248">
    <property type="entry name" value="Transketolase_C"/>
</dbReference>
<dbReference type="InterPro" id="IPR005475">
    <property type="entry name" value="Transketolase-like_Pyr-bd"/>
</dbReference>
<dbReference type="Gene3D" id="3.40.50.920">
    <property type="match status" value="1"/>
</dbReference>
<dbReference type="GO" id="GO:0005829">
    <property type="term" value="C:cytosol"/>
    <property type="evidence" value="ECO:0007669"/>
    <property type="project" value="TreeGrafter"/>
</dbReference>
<accession>A0A5A9W770</accession>
<dbReference type="InterPro" id="IPR005477">
    <property type="entry name" value="Dxylulose-5-P_synthase"/>
</dbReference>
<dbReference type="HAMAP" id="MF_00315">
    <property type="entry name" value="DXP_synth"/>
    <property type="match status" value="1"/>
</dbReference>
<comment type="catalytic activity">
    <reaction evidence="11">
        <text>D-glyceraldehyde 3-phosphate + pyruvate + H(+) = 1-deoxy-D-xylulose 5-phosphate + CO2</text>
        <dbReference type="Rhea" id="RHEA:12605"/>
        <dbReference type="ChEBI" id="CHEBI:15361"/>
        <dbReference type="ChEBI" id="CHEBI:15378"/>
        <dbReference type="ChEBI" id="CHEBI:16526"/>
        <dbReference type="ChEBI" id="CHEBI:57792"/>
        <dbReference type="ChEBI" id="CHEBI:59776"/>
        <dbReference type="EC" id="2.2.1.7"/>
    </reaction>
</comment>
<dbReference type="GO" id="GO:0000287">
    <property type="term" value="F:magnesium ion binding"/>
    <property type="evidence" value="ECO:0007669"/>
    <property type="project" value="UniProtKB-UniRule"/>
</dbReference>
<evidence type="ECO:0000256" key="6">
    <source>
        <dbReference type="ARBA" id="ARBA00022842"/>
    </source>
</evidence>
<dbReference type="Pfam" id="PF02780">
    <property type="entry name" value="Transketolase_C"/>
    <property type="match status" value="1"/>
</dbReference>
<comment type="similarity">
    <text evidence="2 11">Belongs to the transketolase family. DXPS subfamily.</text>
</comment>
<dbReference type="UniPathway" id="UPA00064">
    <property type="reaction ID" value="UER00091"/>
</dbReference>
<evidence type="ECO:0000256" key="11">
    <source>
        <dbReference type="HAMAP-Rule" id="MF_00315"/>
    </source>
</evidence>
<comment type="cofactor">
    <cofactor evidence="11">
        <name>Mg(2+)</name>
        <dbReference type="ChEBI" id="CHEBI:18420"/>
    </cofactor>
    <text evidence="11">Binds 1 Mg(2+) ion per subunit.</text>
</comment>
<dbReference type="GO" id="GO:0019288">
    <property type="term" value="P:isopentenyl diphosphate biosynthetic process, methylerythritol 4-phosphate pathway"/>
    <property type="evidence" value="ECO:0007669"/>
    <property type="project" value="TreeGrafter"/>
</dbReference>
<dbReference type="AlphaFoldDB" id="A0A5A9W770"/>
<dbReference type="GO" id="GO:0008661">
    <property type="term" value="F:1-deoxy-D-xylulose-5-phosphate synthase activity"/>
    <property type="evidence" value="ECO:0007669"/>
    <property type="project" value="UniProtKB-UniRule"/>
</dbReference>
<evidence type="ECO:0000313" key="14">
    <source>
        <dbReference type="Proteomes" id="UP000325302"/>
    </source>
</evidence>
<feature type="domain" description="Transketolase-like pyrimidine-binding" evidence="12">
    <location>
        <begin position="313"/>
        <end position="476"/>
    </location>
</feature>
<dbReference type="FunFam" id="3.40.50.970:FF:000005">
    <property type="entry name" value="1-deoxy-D-xylulose-5-phosphate synthase"/>
    <property type="match status" value="1"/>
</dbReference>
<reference evidence="13 14" key="1">
    <citation type="submission" date="2019-03" db="EMBL/GenBank/DDBJ databases">
        <title>Nitrincola sp. nov. isolated from an Indian soda lake.</title>
        <authorList>
            <person name="Joshi A."/>
            <person name="Thite S.V."/>
            <person name="Joseph N."/>
            <person name="Dhotre D."/>
            <person name="Moorthy M."/>
            <person name="Shouche Y.S."/>
        </authorList>
    </citation>
    <scope>NUCLEOTIDE SEQUENCE [LARGE SCALE GENOMIC DNA]</scope>
    <source>
        <strain evidence="13 14">MEB193</strain>
    </source>
</reference>
<evidence type="ECO:0000256" key="10">
    <source>
        <dbReference type="ARBA" id="ARBA00055605"/>
    </source>
</evidence>
<feature type="binding site" evidence="11">
    <location>
        <begin position="161"/>
        <end position="162"/>
    </location>
    <ligand>
        <name>thiamine diphosphate</name>
        <dbReference type="ChEBI" id="CHEBI:58937"/>
    </ligand>
</feature>
<dbReference type="Pfam" id="PF13292">
    <property type="entry name" value="DXP_synthase_N"/>
    <property type="match status" value="2"/>
</dbReference>
<dbReference type="PROSITE" id="PS00802">
    <property type="entry name" value="TRANSKETOLASE_2"/>
    <property type="match status" value="1"/>
</dbReference>
<evidence type="ECO:0000256" key="1">
    <source>
        <dbReference type="ARBA" id="ARBA00004980"/>
    </source>
</evidence>
<dbReference type="FunFam" id="3.40.50.920:FF:000002">
    <property type="entry name" value="1-deoxy-D-xylulose-5-phosphate synthase"/>
    <property type="match status" value="1"/>
</dbReference>
<keyword evidence="9 11" id="KW-0414">Isoprene biosynthesis</keyword>
<keyword evidence="8 11" id="KW-0786">Thiamine pyrophosphate</keyword>
<evidence type="ECO:0000256" key="4">
    <source>
        <dbReference type="ARBA" id="ARBA00022679"/>
    </source>
</evidence>
<dbReference type="CDD" id="cd07033">
    <property type="entry name" value="TPP_PYR_DXS_TK_like"/>
    <property type="match status" value="1"/>
</dbReference>
<dbReference type="Gene3D" id="3.40.50.970">
    <property type="match status" value="2"/>
</dbReference>
<comment type="cofactor">
    <cofactor evidence="11">
        <name>thiamine diphosphate</name>
        <dbReference type="ChEBI" id="CHEBI:58937"/>
    </cofactor>
    <text evidence="11">Binds 1 thiamine pyrophosphate per subunit.</text>
</comment>
<sequence length="622" mass="67652">MSNELRDQFLTTPPAIPLLETLDSPEALRQLLPAQLPQVAEEIRQWLLYCVPKTGGHFGAGLGVVELTIALHYLLNTPDDAIVWDVGHQCYPHKILTGRRQAMLSMRQKQGLAPFPSRSESPYDAFGTGHSSTSISAALGMALAAGLQQQEKRCVAVIGDGAMTAGMAFEALNHAGHTQANLLVILNDNDMSISPNEGGLATYLATNHRATTEPQLDGRTTASLFEALNFTYTGPIDGHDFAQLLPALKQVLNQPGPQFLHLITQKGRGFAPAEADPVGFHALNKLESPSQTDASVSTQASTQASTQPSARRLRFCNHFARWVCQQAQEDLRLVAITPAMREGSDLVAFSQKFPERYFDVAIAEQHAATLAAGFAVAGCKPVLAIYSTFLQRAYDQWIHDIALQKLDVLIAVDRAGLVGEDGATHAGCYDLAFLRCLPEMLLLTPADGQETERMLAFAYQHPGPAAVRYPRGTAGELPQLQQAPPLPQAHLLRQGSQAALLNFGPLLPQALIVAEALDLTLVDMRLVKPLDHSMLKRLQAQHSLWISLEDHAQVGGAGSALAEYLQQEHADNALLILGIPDRWIEHASREEQLAECGLDAAGIEAQIRAWWASSPCQHKREK</sequence>
<evidence type="ECO:0000259" key="12">
    <source>
        <dbReference type="SMART" id="SM00861"/>
    </source>
</evidence>
<evidence type="ECO:0000256" key="3">
    <source>
        <dbReference type="ARBA" id="ARBA00011738"/>
    </source>
</evidence>
<dbReference type="SMART" id="SM00861">
    <property type="entry name" value="Transket_pyr"/>
    <property type="match status" value="1"/>
</dbReference>
<feature type="binding site" evidence="11">
    <location>
        <begin position="129"/>
        <end position="131"/>
    </location>
    <ligand>
        <name>thiamine diphosphate</name>
        <dbReference type="ChEBI" id="CHEBI:58937"/>
    </ligand>
</feature>
<name>A0A5A9W770_9GAMM</name>
<evidence type="ECO:0000256" key="9">
    <source>
        <dbReference type="ARBA" id="ARBA00023229"/>
    </source>
</evidence>
<dbReference type="InterPro" id="IPR020826">
    <property type="entry name" value="Transketolase_BS"/>
</dbReference>
<comment type="function">
    <text evidence="10 11">Catalyzes the acyloin condensation reaction between C atoms 2 and 3 of pyruvate and glyceraldehyde 3-phosphate to yield 1-deoxy-D-xylulose-5-phosphate (DXP).</text>
</comment>
<dbReference type="PANTHER" id="PTHR43322">
    <property type="entry name" value="1-D-DEOXYXYLULOSE 5-PHOSPHATE SYNTHASE-RELATED"/>
    <property type="match status" value="1"/>
</dbReference>
<keyword evidence="4 11" id="KW-0808">Transferase</keyword>
<dbReference type="EC" id="2.2.1.7" evidence="11"/>
<dbReference type="Pfam" id="PF02779">
    <property type="entry name" value="Transket_pyr"/>
    <property type="match status" value="1"/>
</dbReference>
<dbReference type="SUPFAM" id="SSF52922">
    <property type="entry name" value="TK C-terminal domain-like"/>
    <property type="match status" value="1"/>
</dbReference>
<feature type="binding site" evidence="11">
    <location>
        <position position="189"/>
    </location>
    <ligand>
        <name>thiamine diphosphate</name>
        <dbReference type="ChEBI" id="CHEBI:58937"/>
    </ligand>
</feature>
<proteinExistence type="inferred from homology"/>